<sequence length="75" mass="8527">MTFAVCTAMKSLEDEHSLADIKEDKLKGKRTNLQHSRFFSPRTLKIVFAKDCNVTINSSSLLPQLGLISKREKLF</sequence>
<name>A6KLD7_RAT</name>
<gene>
    <name evidence="1" type="ORF">rCG_45216</name>
</gene>
<dbReference type="Gene3D" id="3.40.50.720">
    <property type="entry name" value="NAD(P)-binding Rossmann-like Domain"/>
    <property type="match status" value="1"/>
</dbReference>
<organism evidence="1 2">
    <name type="scientific">Rattus norvegicus</name>
    <name type="common">Rat</name>
    <dbReference type="NCBI Taxonomy" id="10116"/>
    <lineage>
        <taxon>Eukaryota</taxon>
        <taxon>Metazoa</taxon>
        <taxon>Chordata</taxon>
        <taxon>Craniata</taxon>
        <taxon>Vertebrata</taxon>
        <taxon>Euteleostomi</taxon>
        <taxon>Mammalia</taxon>
        <taxon>Eutheria</taxon>
        <taxon>Euarchontoglires</taxon>
        <taxon>Glires</taxon>
        <taxon>Rodentia</taxon>
        <taxon>Myomorpha</taxon>
        <taxon>Muroidea</taxon>
        <taxon>Muridae</taxon>
        <taxon>Murinae</taxon>
        <taxon>Rattus</taxon>
    </lineage>
</organism>
<evidence type="ECO:0000313" key="1">
    <source>
        <dbReference type="EMBL" id="EDL86482.1"/>
    </source>
</evidence>
<dbReference type="InterPro" id="IPR036291">
    <property type="entry name" value="NAD(P)-bd_dom_sf"/>
</dbReference>
<dbReference type="SUPFAM" id="SSF51735">
    <property type="entry name" value="NAD(P)-binding Rossmann-fold domains"/>
    <property type="match status" value="1"/>
</dbReference>
<proteinExistence type="predicted"/>
<dbReference type="AlphaFoldDB" id="A6KLD7"/>
<reference evidence="2" key="1">
    <citation type="submission" date="2005-09" db="EMBL/GenBank/DDBJ databases">
        <authorList>
            <person name="Mural R.J."/>
            <person name="Li P.W."/>
            <person name="Adams M.D."/>
            <person name="Amanatides P.G."/>
            <person name="Baden-Tillson H."/>
            <person name="Barnstead M."/>
            <person name="Chin S.H."/>
            <person name="Dew I."/>
            <person name="Evans C.A."/>
            <person name="Ferriera S."/>
            <person name="Flanigan M."/>
            <person name="Fosler C."/>
            <person name="Glodek A."/>
            <person name="Gu Z."/>
            <person name="Holt R.A."/>
            <person name="Jennings D."/>
            <person name="Kraft C.L."/>
            <person name="Lu F."/>
            <person name="Nguyen T."/>
            <person name="Nusskern D.R."/>
            <person name="Pfannkoch C.M."/>
            <person name="Sitter C."/>
            <person name="Sutton G.G."/>
            <person name="Venter J.C."/>
            <person name="Wang Z."/>
            <person name="Woodage T."/>
            <person name="Zheng X.H."/>
            <person name="Zhong F."/>
        </authorList>
    </citation>
    <scope>NUCLEOTIDE SEQUENCE [LARGE SCALE GENOMIC DNA]</scope>
    <source>
        <strain>BN</strain>
        <strain evidence="2">Sprague-Dawley</strain>
    </source>
</reference>
<dbReference type="EMBL" id="CH474064">
    <property type="protein sequence ID" value="EDL86482.1"/>
    <property type="molecule type" value="Genomic_DNA"/>
</dbReference>
<evidence type="ECO:0000313" key="2">
    <source>
        <dbReference type="Proteomes" id="UP000234681"/>
    </source>
</evidence>
<protein>
    <submittedName>
        <fullName evidence="1">RCG45216</fullName>
    </submittedName>
</protein>
<dbReference type="Proteomes" id="UP000234681">
    <property type="component" value="Chromosome 17"/>
</dbReference>
<accession>A6KLD7</accession>